<name>A0A0B2QY54_GLYSO</name>
<dbReference type="EMBL" id="KN655125">
    <property type="protein sequence ID" value="KHN24718.1"/>
    <property type="molecule type" value="Genomic_DNA"/>
</dbReference>
<dbReference type="Proteomes" id="UP000053555">
    <property type="component" value="Unassembled WGS sequence"/>
</dbReference>
<accession>A0A0B2QY54</accession>
<reference evidence="1" key="1">
    <citation type="submission" date="2014-07" db="EMBL/GenBank/DDBJ databases">
        <title>Identification of a novel salt tolerance gene in wild soybean by whole-genome sequencing.</title>
        <authorList>
            <person name="Lam H.-M."/>
            <person name="Qi X."/>
            <person name="Li M.-W."/>
            <person name="Liu X."/>
            <person name="Xie M."/>
            <person name="Ni M."/>
            <person name="Xu X."/>
        </authorList>
    </citation>
    <scope>NUCLEOTIDE SEQUENCE [LARGE SCALE GENOMIC DNA]</scope>
    <source>
        <tissue evidence="1">Root</tissue>
    </source>
</reference>
<protein>
    <submittedName>
        <fullName evidence="1">Anthocyanidin 3-O-glucosyltransferase</fullName>
    </submittedName>
</protein>
<dbReference type="PROSITE" id="PS51257">
    <property type="entry name" value="PROKAR_LIPOPROTEIN"/>
    <property type="match status" value="1"/>
</dbReference>
<proteinExistence type="predicted"/>
<keyword evidence="1" id="KW-0808">Transferase</keyword>
<dbReference type="GO" id="GO:0016740">
    <property type="term" value="F:transferase activity"/>
    <property type="evidence" value="ECO:0007669"/>
    <property type="project" value="UniProtKB-KW"/>
</dbReference>
<organism evidence="1">
    <name type="scientific">Glycine soja</name>
    <name type="common">Wild soybean</name>
    <dbReference type="NCBI Taxonomy" id="3848"/>
    <lineage>
        <taxon>Eukaryota</taxon>
        <taxon>Viridiplantae</taxon>
        <taxon>Streptophyta</taxon>
        <taxon>Embryophyta</taxon>
        <taxon>Tracheophyta</taxon>
        <taxon>Spermatophyta</taxon>
        <taxon>Magnoliopsida</taxon>
        <taxon>eudicotyledons</taxon>
        <taxon>Gunneridae</taxon>
        <taxon>Pentapetalae</taxon>
        <taxon>rosids</taxon>
        <taxon>fabids</taxon>
        <taxon>Fabales</taxon>
        <taxon>Fabaceae</taxon>
        <taxon>Papilionoideae</taxon>
        <taxon>50 kb inversion clade</taxon>
        <taxon>NPAAA clade</taxon>
        <taxon>indigoferoid/millettioid clade</taxon>
        <taxon>Phaseoleae</taxon>
        <taxon>Glycine</taxon>
        <taxon>Glycine subgen. Soja</taxon>
    </lineage>
</organism>
<dbReference type="AlphaFoldDB" id="A0A0B2QY54"/>
<sequence length="81" mass="9650">MEIKRKKNVISFAMLIACKDLEAEIEVNMSEDGDFKQEDILKAVKTIMVEDDEEPGKRIKENHMKWKEFLSRFRNSEQIHH</sequence>
<gene>
    <name evidence="1" type="ORF">glysoja_029787</name>
</gene>
<evidence type="ECO:0000313" key="1">
    <source>
        <dbReference type="EMBL" id="KHN24718.1"/>
    </source>
</evidence>